<keyword evidence="3" id="KW-1003">Cell membrane</keyword>
<evidence type="ECO:0000256" key="6">
    <source>
        <dbReference type="ARBA" id="ARBA00023136"/>
    </source>
</evidence>
<feature type="transmembrane region" description="Helical" evidence="7">
    <location>
        <begin position="146"/>
        <end position="170"/>
    </location>
</feature>
<dbReference type="GO" id="GO:0071916">
    <property type="term" value="F:dipeptide transmembrane transporter activity"/>
    <property type="evidence" value="ECO:0007669"/>
    <property type="project" value="TreeGrafter"/>
</dbReference>
<sequence>MPVTTGTTVPTENQTTAPAQPSAPEPGPGPRPEPGPVRRGRPVASTAALIGKKVLGALFVIWAAASITFLIQSLLPGDRATLLLNQQTGQVQERSAEELAPINEQFGFDDPLITQYVTFLGGLLRGDLGTSYTLYQPVTTVIGDQIVPTLVLTFTALAVAWALAIVLLLLTARRAPWVSRIFSGLESAAAALPQYWLGIILLVVFSLWLGLFPVVSGSGTAGLVLPALTLGIPLAGFLAQVMRAEFERTLDEPFVLTARARGMSDGGVRLRHVLRHSLLPGLSLTGWAVGAQFSAAVIAENVFARPGLGRVLVTAVNGRDLPVVCGVVMLVALVYVITNLIVDTAYILVDPRLKEAA</sequence>
<reference evidence="10 11" key="1">
    <citation type="submission" date="2018-07" db="EMBL/GenBank/DDBJ databases">
        <title>Sequencing the genomes of 1000 actinobacteria strains.</title>
        <authorList>
            <person name="Klenk H.-P."/>
        </authorList>
    </citation>
    <scope>NUCLEOTIDE SEQUENCE [LARGE SCALE GENOMIC DNA]</scope>
    <source>
        <strain evidence="10 11">DSM 14442</strain>
    </source>
</reference>
<dbReference type="RefSeq" id="WP_115932902.1">
    <property type="nucleotide sequence ID" value="NZ_QREH01000001.1"/>
</dbReference>
<feature type="compositionally biased region" description="Pro residues" evidence="8">
    <location>
        <begin position="21"/>
        <end position="35"/>
    </location>
</feature>
<dbReference type="EMBL" id="QREH01000001">
    <property type="protein sequence ID" value="REE05062.1"/>
    <property type="molecule type" value="Genomic_DNA"/>
</dbReference>
<comment type="subcellular location">
    <subcellularLocation>
        <location evidence="1 7">Cell membrane</location>
        <topology evidence="1 7">Multi-pass membrane protein</topology>
    </subcellularLocation>
</comment>
<feature type="domain" description="ABC transmembrane type-1" evidence="9">
    <location>
        <begin position="146"/>
        <end position="346"/>
    </location>
</feature>
<dbReference type="CDD" id="cd06261">
    <property type="entry name" value="TM_PBP2"/>
    <property type="match status" value="1"/>
</dbReference>
<dbReference type="PANTHER" id="PTHR43163">
    <property type="entry name" value="DIPEPTIDE TRANSPORT SYSTEM PERMEASE PROTEIN DPPB-RELATED"/>
    <property type="match status" value="1"/>
</dbReference>
<protein>
    <submittedName>
        <fullName evidence="10">Peptide/nickel transport system permease protein</fullName>
    </submittedName>
</protein>
<comment type="caution">
    <text evidence="10">The sequence shown here is derived from an EMBL/GenBank/DDBJ whole genome shotgun (WGS) entry which is preliminary data.</text>
</comment>
<evidence type="ECO:0000313" key="11">
    <source>
        <dbReference type="Proteomes" id="UP000256727"/>
    </source>
</evidence>
<dbReference type="OrthoDB" id="9778910at2"/>
<dbReference type="Pfam" id="PF19300">
    <property type="entry name" value="BPD_transp_1_N"/>
    <property type="match status" value="1"/>
</dbReference>
<feature type="compositionally biased region" description="Polar residues" evidence="8">
    <location>
        <begin position="1"/>
        <end position="16"/>
    </location>
</feature>
<feature type="transmembrane region" description="Helical" evidence="7">
    <location>
        <begin position="54"/>
        <end position="75"/>
    </location>
</feature>
<dbReference type="InterPro" id="IPR045621">
    <property type="entry name" value="BPD_transp_1_N"/>
</dbReference>
<keyword evidence="6 7" id="KW-0472">Membrane</keyword>
<dbReference type="GO" id="GO:0005886">
    <property type="term" value="C:plasma membrane"/>
    <property type="evidence" value="ECO:0007669"/>
    <property type="project" value="UniProtKB-SubCell"/>
</dbReference>
<accession>A0A3D9LFX8</accession>
<feature type="transmembrane region" description="Helical" evidence="7">
    <location>
        <begin position="321"/>
        <end position="349"/>
    </location>
</feature>
<feature type="transmembrane region" description="Helical" evidence="7">
    <location>
        <begin position="195"/>
        <end position="215"/>
    </location>
</feature>
<evidence type="ECO:0000313" key="10">
    <source>
        <dbReference type="EMBL" id="REE05062.1"/>
    </source>
</evidence>
<evidence type="ECO:0000256" key="8">
    <source>
        <dbReference type="SAM" id="MobiDB-lite"/>
    </source>
</evidence>
<proteinExistence type="inferred from homology"/>
<evidence type="ECO:0000256" key="5">
    <source>
        <dbReference type="ARBA" id="ARBA00022989"/>
    </source>
</evidence>
<keyword evidence="11" id="KW-1185">Reference proteome</keyword>
<dbReference type="InterPro" id="IPR035906">
    <property type="entry name" value="MetI-like_sf"/>
</dbReference>
<name>A0A3D9LFX8_9MICC</name>
<gene>
    <name evidence="10" type="ORF">C8E99_2921</name>
</gene>
<dbReference type="SUPFAM" id="SSF161098">
    <property type="entry name" value="MetI-like"/>
    <property type="match status" value="1"/>
</dbReference>
<evidence type="ECO:0000256" key="1">
    <source>
        <dbReference type="ARBA" id="ARBA00004651"/>
    </source>
</evidence>
<feature type="transmembrane region" description="Helical" evidence="7">
    <location>
        <begin position="278"/>
        <end position="299"/>
    </location>
</feature>
<feature type="region of interest" description="Disordered" evidence="8">
    <location>
        <begin position="1"/>
        <end position="41"/>
    </location>
</feature>
<organism evidence="10 11">
    <name type="scientific">Citricoccus muralis</name>
    <dbReference type="NCBI Taxonomy" id="169134"/>
    <lineage>
        <taxon>Bacteria</taxon>
        <taxon>Bacillati</taxon>
        <taxon>Actinomycetota</taxon>
        <taxon>Actinomycetes</taxon>
        <taxon>Micrococcales</taxon>
        <taxon>Micrococcaceae</taxon>
        <taxon>Citricoccus</taxon>
    </lineage>
</organism>
<evidence type="ECO:0000256" key="2">
    <source>
        <dbReference type="ARBA" id="ARBA00022448"/>
    </source>
</evidence>
<feature type="transmembrane region" description="Helical" evidence="7">
    <location>
        <begin position="221"/>
        <end position="239"/>
    </location>
</feature>
<dbReference type="Pfam" id="PF00528">
    <property type="entry name" value="BPD_transp_1"/>
    <property type="match status" value="1"/>
</dbReference>
<evidence type="ECO:0000259" key="9">
    <source>
        <dbReference type="PROSITE" id="PS50928"/>
    </source>
</evidence>
<keyword evidence="5 7" id="KW-1133">Transmembrane helix</keyword>
<comment type="similarity">
    <text evidence="7">Belongs to the binding-protein-dependent transport system permease family.</text>
</comment>
<keyword evidence="4 7" id="KW-0812">Transmembrane</keyword>
<dbReference type="Proteomes" id="UP000256727">
    <property type="component" value="Unassembled WGS sequence"/>
</dbReference>
<evidence type="ECO:0000256" key="3">
    <source>
        <dbReference type="ARBA" id="ARBA00022475"/>
    </source>
</evidence>
<keyword evidence="2 7" id="KW-0813">Transport</keyword>
<dbReference type="PANTHER" id="PTHR43163:SF6">
    <property type="entry name" value="DIPEPTIDE TRANSPORT SYSTEM PERMEASE PROTEIN DPPB-RELATED"/>
    <property type="match status" value="1"/>
</dbReference>
<dbReference type="PROSITE" id="PS50928">
    <property type="entry name" value="ABC_TM1"/>
    <property type="match status" value="1"/>
</dbReference>
<evidence type="ECO:0000256" key="4">
    <source>
        <dbReference type="ARBA" id="ARBA00022692"/>
    </source>
</evidence>
<dbReference type="AlphaFoldDB" id="A0A3D9LFX8"/>
<evidence type="ECO:0000256" key="7">
    <source>
        <dbReference type="RuleBase" id="RU363032"/>
    </source>
</evidence>
<dbReference type="InterPro" id="IPR000515">
    <property type="entry name" value="MetI-like"/>
</dbReference>
<dbReference type="Gene3D" id="1.10.3720.10">
    <property type="entry name" value="MetI-like"/>
    <property type="match status" value="1"/>
</dbReference>